<dbReference type="Proteomes" id="UP000629870">
    <property type="component" value="Unassembled WGS sequence"/>
</dbReference>
<dbReference type="Pfam" id="PF13424">
    <property type="entry name" value="TPR_12"/>
    <property type="match status" value="1"/>
</dbReference>
<dbReference type="OrthoDB" id="62196at2"/>
<evidence type="ECO:0000259" key="2">
    <source>
        <dbReference type="Pfam" id="PF13191"/>
    </source>
</evidence>
<keyword evidence="6" id="KW-1185">Reference proteome</keyword>
<dbReference type="Proteomes" id="UP000313988">
    <property type="component" value="Unassembled WGS sequence"/>
</dbReference>
<dbReference type="PANTHER" id="PTHR47691:SF3">
    <property type="entry name" value="HTH-TYPE TRANSCRIPTIONAL REGULATOR RV0890C-RELATED"/>
    <property type="match status" value="1"/>
</dbReference>
<dbReference type="PANTHER" id="PTHR47691">
    <property type="entry name" value="REGULATOR-RELATED"/>
    <property type="match status" value="1"/>
</dbReference>
<evidence type="ECO:0000313" key="4">
    <source>
        <dbReference type="EMBL" id="TNM67283.1"/>
    </source>
</evidence>
<accession>A0A5C4XVY1</accession>
<evidence type="ECO:0000256" key="1">
    <source>
        <dbReference type="PROSITE-ProRule" id="PRU00339"/>
    </source>
</evidence>
<protein>
    <submittedName>
        <fullName evidence="3">ATPase</fullName>
    </submittedName>
    <submittedName>
        <fullName evidence="4">Tetratricopeptide repeat protein</fullName>
    </submittedName>
</protein>
<dbReference type="EMBL" id="VDMO01000032">
    <property type="protein sequence ID" value="TNM67283.1"/>
    <property type="molecule type" value="Genomic_DNA"/>
</dbReference>
<name>A0A5C4XVY1_9DEIO</name>
<gene>
    <name evidence="4" type="ORF">FHR04_18675</name>
    <name evidence="3" type="ORF">HNQ04_003862</name>
</gene>
<dbReference type="Gene3D" id="1.25.40.10">
    <property type="entry name" value="Tetratricopeptide repeat domain"/>
    <property type="match status" value="1"/>
</dbReference>
<dbReference type="InterPro" id="IPR041664">
    <property type="entry name" value="AAA_16"/>
</dbReference>
<feature type="repeat" description="TPR" evidence="1">
    <location>
        <begin position="735"/>
        <end position="768"/>
    </location>
</feature>
<organism evidence="4 5">
    <name type="scientific">Deinococcus radiopugnans ATCC 19172</name>
    <dbReference type="NCBI Taxonomy" id="585398"/>
    <lineage>
        <taxon>Bacteria</taxon>
        <taxon>Thermotogati</taxon>
        <taxon>Deinococcota</taxon>
        <taxon>Deinococci</taxon>
        <taxon>Deinococcales</taxon>
        <taxon>Deinococcaceae</taxon>
        <taxon>Deinococcus</taxon>
    </lineage>
</organism>
<keyword evidence="1" id="KW-0802">TPR repeat</keyword>
<dbReference type="SUPFAM" id="SSF48452">
    <property type="entry name" value="TPR-like"/>
    <property type="match status" value="1"/>
</dbReference>
<sequence>MYLRTLGGLALQGTAYSRPKSLVLLAYLGLEGERARHFLSEVFFGRAADPLGSLRTTVRRLRQEAPGALETDGDRLRASVICDASHMLSHLDAGELEASVELYTGPFLAGVHLPDAGVQLEDWIFATREFLAAQVRGALLTLAERAAARGDFAAGATLAERACWLPGAADPEPEQFTRLLTVLMAGQSPLFGRLRQQARDYEIGLTLTPDEARQALFKWQPQAARLRPGLPLRGTSFVGREEERAELLRSLARPEVRLLTLVGPGGIGKTRLALEVAQAAQQQGEAVFISLEAAVSLGPLPGAIADALGLTLPAEQPPFKALLSALGTRPILLVLDSAEHLLVGAPYLTTLLLACPGVRLLVTSRERLGLEDEWALTLGGLGLPAAGASFEAAIEAEAIHLFAQRAKRARLSFDLTTDDLPPVSRIGELVGGSPLGLELAAAWVKLMSPAEIAEEIGRSLNFLEAAGGDFPARHHSVRAVFEQTWARLTSAEAQVFARLSVFRGGFTREAAGAVAGASLPLLAALVDKSLIRVVEHGRFDIHALLQQFARERLAGQAQDEQQVLDVHGAYFLNLCQSFAEAIRHNQEEKRWLERMDQDIENVRAALDVWLERGQAEMALRCSLALRNFWARTGRTREARTWFALGMAHQVVTQRTLEATLLCDGEMAMHMHDYAVARAQLQMSLSLTESRAGTSPLTVLLLGSVHHSLGELDASSLHYERALRDFHAAGVQVGVAASLNNLGTVQMARGDLQAALKTFEEALQVKREVGGDFDSVLNNLGQLNRRLGRPEAAAMYFRQTLQGLTSRGFYNHVPEALEGLGLTTSELGDPRRAAVLLGAGEAQREALNTNLTSEEWDRLTHELAPIRCALHEREFADAWNEGRAMTLEQATAYALETQP</sequence>
<dbReference type="InterPro" id="IPR011990">
    <property type="entry name" value="TPR-like_helical_dom_sf"/>
</dbReference>
<dbReference type="SMART" id="SM00028">
    <property type="entry name" value="TPR"/>
    <property type="match status" value="3"/>
</dbReference>
<reference evidence="3 6" key="2">
    <citation type="submission" date="2020-08" db="EMBL/GenBank/DDBJ databases">
        <title>Genomic Encyclopedia of Type Strains, Phase IV (KMG-IV): sequencing the most valuable type-strain genomes for metagenomic binning, comparative biology and taxonomic classification.</title>
        <authorList>
            <person name="Goeker M."/>
        </authorList>
    </citation>
    <scope>NUCLEOTIDE SEQUENCE [LARGE SCALE GENOMIC DNA]</scope>
    <source>
        <strain evidence="3 6">DSM 12027</strain>
    </source>
</reference>
<evidence type="ECO:0000313" key="5">
    <source>
        <dbReference type="Proteomes" id="UP000313988"/>
    </source>
</evidence>
<dbReference type="EMBL" id="JACHEW010000034">
    <property type="protein sequence ID" value="MBB6018581.1"/>
    <property type="molecule type" value="Genomic_DNA"/>
</dbReference>
<dbReference type="InterPro" id="IPR027417">
    <property type="entry name" value="P-loop_NTPase"/>
</dbReference>
<dbReference type="PROSITE" id="PS50005">
    <property type="entry name" value="TPR"/>
    <property type="match status" value="1"/>
</dbReference>
<dbReference type="RefSeq" id="WP_139404723.1">
    <property type="nucleotide sequence ID" value="NZ_JACHEW010000034.1"/>
</dbReference>
<dbReference type="Gene3D" id="3.40.50.300">
    <property type="entry name" value="P-loop containing nucleotide triphosphate hydrolases"/>
    <property type="match status" value="1"/>
</dbReference>
<dbReference type="Pfam" id="PF13191">
    <property type="entry name" value="AAA_16"/>
    <property type="match status" value="1"/>
</dbReference>
<proteinExistence type="predicted"/>
<dbReference type="PRINTS" id="PR00364">
    <property type="entry name" value="DISEASERSIST"/>
</dbReference>
<evidence type="ECO:0000313" key="6">
    <source>
        <dbReference type="Proteomes" id="UP000629870"/>
    </source>
</evidence>
<dbReference type="SUPFAM" id="SSF52540">
    <property type="entry name" value="P-loop containing nucleoside triphosphate hydrolases"/>
    <property type="match status" value="1"/>
</dbReference>
<evidence type="ECO:0000313" key="3">
    <source>
        <dbReference type="EMBL" id="MBB6018581.1"/>
    </source>
</evidence>
<reference evidence="4 5" key="1">
    <citation type="submission" date="2019-06" db="EMBL/GenBank/DDBJ databases">
        <title>Genome sequence of Deinococcus radiopugnans ATCC 19172.</title>
        <authorList>
            <person name="Maclea K.S."/>
            <person name="Maynard C.R."/>
        </authorList>
    </citation>
    <scope>NUCLEOTIDE SEQUENCE [LARGE SCALE GENOMIC DNA]</scope>
    <source>
        <strain evidence="4 5">ATCC 19172</strain>
    </source>
</reference>
<comment type="caution">
    <text evidence="4">The sequence shown here is derived from an EMBL/GenBank/DDBJ whole genome shotgun (WGS) entry which is preliminary data.</text>
</comment>
<feature type="domain" description="Orc1-like AAA ATPase" evidence="2">
    <location>
        <begin position="237"/>
        <end position="304"/>
    </location>
</feature>
<dbReference type="InterPro" id="IPR019734">
    <property type="entry name" value="TPR_rpt"/>
</dbReference>
<dbReference type="AlphaFoldDB" id="A0A5C4XVY1"/>